<keyword evidence="4" id="KW-1185">Reference proteome</keyword>
<feature type="transmembrane region" description="Helical" evidence="2">
    <location>
        <begin position="34"/>
        <end position="55"/>
    </location>
</feature>
<dbReference type="PRINTS" id="PR00950">
    <property type="entry name" value="TYPE3IMSPROT"/>
</dbReference>
<comment type="caution">
    <text evidence="3">The sequence shown here is derived from an EMBL/GenBank/DDBJ whole genome shotgun (WGS) entry which is preliminary data.</text>
</comment>
<evidence type="ECO:0000313" key="4">
    <source>
        <dbReference type="Proteomes" id="UP000730739"/>
    </source>
</evidence>
<dbReference type="RefSeq" id="WP_028002618.1">
    <property type="nucleotide sequence ID" value="NZ_JAGILA010000003.1"/>
</dbReference>
<feature type="transmembrane region" description="Helical" evidence="2">
    <location>
        <begin position="186"/>
        <end position="212"/>
    </location>
</feature>
<dbReference type="Proteomes" id="UP000730739">
    <property type="component" value="Unassembled WGS sequence"/>
</dbReference>
<keyword evidence="2" id="KW-0812">Transmembrane</keyword>
<accession>A0ABS4R049</accession>
<dbReference type="EMBL" id="JAGILA010000003">
    <property type="protein sequence ID" value="MBP2236268.1"/>
    <property type="molecule type" value="Genomic_DNA"/>
</dbReference>
<sequence length="261" mass="28275">MAKNDDTEEKSLPPSRVKLDRLRREGQVPRSRELPVALSVLAIATYLAWGLGSIIGDFVHLFDAVLQLVGKPTEVPALASVLTKMGAALLSIVWPPLLLGLVVVLAASIIDAQGFPVSMKQMGFDLGRLNPMEGLKKVVSLDSLTEFLKGLAKLALLSVAGAGTLLYFLNGIFWSPLCGEACVLGVAVHLVGTIAVISAAIMIVAAFFDLHISRALFRREHRMTKTEARREHKETQGDPHVKSARRQIGAEMRNSPPRKQG</sequence>
<feature type="compositionally biased region" description="Basic and acidic residues" evidence="1">
    <location>
        <begin position="224"/>
        <end position="241"/>
    </location>
</feature>
<organism evidence="3 4">
    <name type="scientific">Sinorhizobium kostiense</name>
    <dbReference type="NCBI Taxonomy" id="76747"/>
    <lineage>
        <taxon>Bacteria</taxon>
        <taxon>Pseudomonadati</taxon>
        <taxon>Pseudomonadota</taxon>
        <taxon>Alphaproteobacteria</taxon>
        <taxon>Hyphomicrobiales</taxon>
        <taxon>Rhizobiaceae</taxon>
        <taxon>Sinorhizobium/Ensifer group</taxon>
        <taxon>Sinorhizobium</taxon>
    </lineage>
</organism>
<gene>
    <name evidence="3" type="ORF">J2Z31_002782</name>
</gene>
<proteinExistence type="predicted"/>
<evidence type="ECO:0000313" key="3">
    <source>
        <dbReference type="EMBL" id="MBP2236268.1"/>
    </source>
</evidence>
<dbReference type="Gene3D" id="6.10.250.2080">
    <property type="match status" value="1"/>
</dbReference>
<feature type="region of interest" description="Disordered" evidence="1">
    <location>
        <begin position="224"/>
        <end position="261"/>
    </location>
</feature>
<evidence type="ECO:0000256" key="1">
    <source>
        <dbReference type="SAM" id="MobiDB-lite"/>
    </source>
</evidence>
<feature type="transmembrane region" description="Helical" evidence="2">
    <location>
        <begin position="88"/>
        <end position="110"/>
    </location>
</feature>
<name>A0ABS4R049_9HYPH</name>
<keyword evidence="2" id="KW-0472">Membrane</keyword>
<feature type="transmembrane region" description="Helical" evidence="2">
    <location>
        <begin position="154"/>
        <end position="174"/>
    </location>
</feature>
<dbReference type="PANTHER" id="PTHR30531">
    <property type="entry name" value="FLAGELLAR BIOSYNTHETIC PROTEIN FLHB"/>
    <property type="match status" value="1"/>
</dbReference>
<evidence type="ECO:0000256" key="2">
    <source>
        <dbReference type="SAM" id="Phobius"/>
    </source>
</evidence>
<reference evidence="3 4" key="1">
    <citation type="submission" date="2021-03" db="EMBL/GenBank/DDBJ databases">
        <title>Genomic Encyclopedia of Type Strains, Phase IV (KMG-IV): sequencing the most valuable type-strain genomes for metagenomic binning, comparative biology and taxonomic classification.</title>
        <authorList>
            <person name="Goeker M."/>
        </authorList>
    </citation>
    <scope>NUCLEOTIDE SEQUENCE [LARGE SCALE GENOMIC DNA]</scope>
    <source>
        <strain evidence="3 4">DSM 13372</strain>
    </source>
</reference>
<dbReference type="InterPro" id="IPR006135">
    <property type="entry name" value="T3SS_substrate_exporter"/>
</dbReference>
<keyword evidence="2" id="KW-1133">Transmembrane helix</keyword>
<dbReference type="Pfam" id="PF01312">
    <property type="entry name" value="Bac_export_2"/>
    <property type="match status" value="1"/>
</dbReference>
<dbReference type="PANTHER" id="PTHR30531:SF12">
    <property type="entry name" value="FLAGELLAR BIOSYNTHETIC PROTEIN FLHB"/>
    <property type="match status" value="1"/>
</dbReference>
<protein>
    <submittedName>
        <fullName evidence="3">Type III secretion protein U</fullName>
    </submittedName>
</protein>